<feature type="region of interest" description="Disordered" evidence="1">
    <location>
        <begin position="222"/>
        <end position="263"/>
    </location>
</feature>
<dbReference type="AlphaFoldDB" id="A0A4S4LYJ2"/>
<gene>
    <name evidence="2" type="ORF">EW146_g3160</name>
</gene>
<evidence type="ECO:0000256" key="1">
    <source>
        <dbReference type="SAM" id="MobiDB-lite"/>
    </source>
</evidence>
<evidence type="ECO:0000313" key="2">
    <source>
        <dbReference type="EMBL" id="THH17704.1"/>
    </source>
</evidence>
<name>A0A4S4LYJ2_9AGAM</name>
<organism evidence="2 3">
    <name type="scientific">Bondarzewia mesenterica</name>
    <dbReference type="NCBI Taxonomy" id="1095465"/>
    <lineage>
        <taxon>Eukaryota</taxon>
        <taxon>Fungi</taxon>
        <taxon>Dikarya</taxon>
        <taxon>Basidiomycota</taxon>
        <taxon>Agaricomycotina</taxon>
        <taxon>Agaricomycetes</taxon>
        <taxon>Russulales</taxon>
        <taxon>Bondarzewiaceae</taxon>
        <taxon>Bondarzewia</taxon>
    </lineage>
</organism>
<dbReference type="Proteomes" id="UP000310158">
    <property type="component" value="Unassembled WGS sequence"/>
</dbReference>
<reference evidence="2 3" key="1">
    <citation type="submission" date="2019-02" db="EMBL/GenBank/DDBJ databases">
        <title>Genome sequencing of the rare red list fungi Bondarzewia mesenterica.</title>
        <authorList>
            <person name="Buettner E."/>
            <person name="Kellner H."/>
        </authorList>
    </citation>
    <scope>NUCLEOTIDE SEQUENCE [LARGE SCALE GENOMIC DNA]</scope>
    <source>
        <strain evidence="2 3">DSM 108281</strain>
    </source>
</reference>
<protein>
    <submittedName>
        <fullName evidence="2">Uncharacterized protein</fullName>
    </submittedName>
</protein>
<proteinExistence type="predicted"/>
<accession>A0A4S4LYJ2</accession>
<feature type="compositionally biased region" description="Polar residues" evidence="1">
    <location>
        <begin position="226"/>
        <end position="239"/>
    </location>
</feature>
<feature type="compositionally biased region" description="Basic and acidic residues" evidence="1">
    <location>
        <begin position="252"/>
        <end position="262"/>
    </location>
</feature>
<keyword evidence="3" id="KW-1185">Reference proteome</keyword>
<evidence type="ECO:0000313" key="3">
    <source>
        <dbReference type="Proteomes" id="UP000310158"/>
    </source>
</evidence>
<dbReference type="EMBL" id="SGPL01000100">
    <property type="protein sequence ID" value="THH17704.1"/>
    <property type="molecule type" value="Genomic_DNA"/>
</dbReference>
<comment type="caution">
    <text evidence="2">The sequence shown here is derived from an EMBL/GenBank/DDBJ whole genome shotgun (WGS) entry which is preliminary data.</text>
</comment>
<sequence length="284" mass="32835">MDNRPISPTEEDSFYPERQPFEEEYRQQNWIRAQDMRFDPLCFDPNPAFPGDENFILTIVKAIRTPEWLCDLRIVHEPGQKVNIRSVRRPERYWHDRMQGVVTKSDVQYNIMGNYKEAWSMFEEIASHYNTCSPYSADKAAVDFTPGARICFRLEKSEVDVGMDACYSQDRYTLNSFFRVPSTVFPSRSVFILFLRPLANIAKDKSRNFFLKKNTDGLWGNLEGFPNSSDENNENAQSNGEESDDEDGFESLAHETDGDESTRGVAAHDTLVFRAKFTATLLDR</sequence>